<feature type="transmembrane region" description="Helical" evidence="15">
    <location>
        <begin position="333"/>
        <end position="357"/>
    </location>
</feature>
<keyword evidence="7" id="KW-0967">Endosome</keyword>
<feature type="transmembrane region" description="Helical" evidence="15">
    <location>
        <begin position="378"/>
        <end position="399"/>
    </location>
</feature>
<dbReference type="Proteomes" id="UP000694523">
    <property type="component" value="Unplaced"/>
</dbReference>
<keyword evidence="9" id="KW-0915">Sodium</keyword>
<dbReference type="PANTHER" id="PTHR10110:SF62">
    <property type="entry name" value="SODIUM_HYDROGEN EXCHANGER 7"/>
    <property type="match status" value="1"/>
</dbReference>
<feature type="compositionally biased region" description="Polar residues" evidence="14">
    <location>
        <begin position="648"/>
        <end position="660"/>
    </location>
</feature>
<evidence type="ECO:0000256" key="3">
    <source>
        <dbReference type="ARBA" id="ARBA00007367"/>
    </source>
</evidence>
<dbReference type="InterPro" id="IPR018422">
    <property type="entry name" value="Cation/H_exchanger_CPA1"/>
</dbReference>
<feature type="transmembrane region" description="Helical" evidence="15">
    <location>
        <begin position="174"/>
        <end position="196"/>
    </location>
</feature>
<keyword evidence="8 15" id="KW-1133">Transmembrane helix</keyword>
<keyword evidence="11 15" id="KW-0472">Membrane</keyword>
<dbReference type="GO" id="GO:0015385">
    <property type="term" value="F:sodium:proton antiporter activity"/>
    <property type="evidence" value="ECO:0007669"/>
    <property type="project" value="InterPro"/>
</dbReference>
<evidence type="ECO:0000256" key="1">
    <source>
        <dbReference type="ARBA" id="ARBA00004195"/>
    </source>
</evidence>
<keyword evidence="10 13" id="KW-0406">Ion transport</keyword>
<organism evidence="17 18">
    <name type="scientific">Neogobius melanostomus</name>
    <name type="common">round goby</name>
    <dbReference type="NCBI Taxonomy" id="47308"/>
    <lineage>
        <taxon>Eukaryota</taxon>
        <taxon>Metazoa</taxon>
        <taxon>Chordata</taxon>
        <taxon>Craniata</taxon>
        <taxon>Vertebrata</taxon>
        <taxon>Euteleostomi</taxon>
        <taxon>Actinopterygii</taxon>
        <taxon>Neopterygii</taxon>
        <taxon>Teleostei</taxon>
        <taxon>Neoteleostei</taxon>
        <taxon>Acanthomorphata</taxon>
        <taxon>Gobiaria</taxon>
        <taxon>Gobiiformes</taxon>
        <taxon>Gobioidei</taxon>
        <taxon>Gobiidae</taxon>
        <taxon>Benthophilinae</taxon>
        <taxon>Neogobiini</taxon>
        <taxon>Neogobius</taxon>
    </lineage>
</organism>
<evidence type="ECO:0000256" key="9">
    <source>
        <dbReference type="ARBA" id="ARBA00023053"/>
    </source>
</evidence>
<dbReference type="GO" id="GO:0015386">
    <property type="term" value="F:potassium:proton antiporter activity"/>
    <property type="evidence" value="ECO:0007669"/>
    <property type="project" value="TreeGrafter"/>
</dbReference>
<evidence type="ECO:0000256" key="10">
    <source>
        <dbReference type="ARBA" id="ARBA00023065"/>
    </source>
</evidence>
<dbReference type="PANTHER" id="PTHR10110">
    <property type="entry name" value="SODIUM/HYDROGEN EXCHANGER"/>
    <property type="match status" value="1"/>
</dbReference>
<evidence type="ECO:0000256" key="11">
    <source>
        <dbReference type="ARBA" id="ARBA00023136"/>
    </source>
</evidence>
<evidence type="ECO:0000313" key="17">
    <source>
        <dbReference type="Ensembl" id="ENSNMLP00000020522.1"/>
    </source>
</evidence>
<dbReference type="PRINTS" id="PR01088">
    <property type="entry name" value="NAHEXCHNGR6"/>
</dbReference>
<evidence type="ECO:0000256" key="4">
    <source>
        <dbReference type="ARBA" id="ARBA00022448"/>
    </source>
</evidence>
<evidence type="ECO:0000256" key="15">
    <source>
        <dbReference type="SAM" id="Phobius"/>
    </source>
</evidence>
<keyword evidence="18" id="KW-1185">Reference proteome</keyword>
<feature type="transmembrane region" description="Helical" evidence="15">
    <location>
        <begin position="145"/>
        <end position="162"/>
    </location>
</feature>
<evidence type="ECO:0000256" key="14">
    <source>
        <dbReference type="SAM" id="MobiDB-lite"/>
    </source>
</evidence>
<dbReference type="GO" id="GO:0005886">
    <property type="term" value="C:plasma membrane"/>
    <property type="evidence" value="ECO:0007669"/>
    <property type="project" value="UniProtKB-SubCell"/>
</dbReference>
<comment type="subcellular location">
    <subcellularLocation>
        <location evidence="2">Cell membrane</location>
        <topology evidence="2">Multi-pass membrane protein</topology>
    </subcellularLocation>
    <subcellularLocation>
        <location evidence="1">Recycling endosome membrane</location>
        <topology evidence="1">Multi-pass membrane protein</topology>
    </subcellularLocation>
</comment>
<reference evidence="17" key="1">
    <citation type="submission" date="2025-08" db="UniProtKB">
        <authorList>
            <consortium name="Ensembl"/>
        </authorList>
    </citation>
    <scope>IDENTIFICATION</scope>
</reference>
<dbReference type="GO" id="GO:0055038">
    <property type="term" value="C:recycling endosome membrane"/>
    <property type="evidence" value="ECO:0007669"/>
    <property type="project" value="UniProtKB-SubCell"/>
</dbReference>
<dbReference type="Gene3D" id="6.10.140.1330">
    <property type="match status" value="1"/>
</dbReference>
<feature type="transmembrane region" description="Helical" evidence="15">
    <location>
        <begin position="405"/>
        <end position="424"/>
    </location>
</feature>
<dbReference type="NCBIfam" id="TIGR00840">
    <property type="entry name" value="b_cpa1"/>
    <property type="match status" value="1"/>
</dbReference>
<feature type="domain" description="Cation/H+ exchanger transmembrane" evidence="16">
    <location>
        <begin position="46"/>
        <end position="500"/>
    </location>
</feature>
<dbReference type="AlphaFoldDB" id="A0A8C6WNL3"/>
<evidence type="ECO:0000256" key="2">
    <source>
        <dbReference type="ARBA" id="ARBA00004651"/>
    </source>
</evidence>
<proteinExistence type="inferred from homology"/>
<feature type="compositionally biased region" description="Basic and acidic residues" evidence="14">
    <location>
        <begin position="662"/>
        <end position="674"/>
    </location>
</feature>
<feature type="transmembrane region" description="Helical" evidence="15">
    <location>
        <begin position="445"/>
        <end position="464"/>
    </location>
</feature>
<evidence type="ECO:0000256" key="8">
    <source>
        <dbReference type="ARBA" id="ARBA00022989"/>
    </source>
</evidence>
<feature type="transmembrane region" description="Helical" evidence="15">
    <location>
        <begin position="65"/>
        <end position="82"/>
    </location>
</feature>
<feature type="region of interest" description="Disordered" evidence="14">
    <location>
        <begin position="632"/>
        <end position="688"/>
    </location>
</feature>
<dbReference type="PRINTS" id="PR01084">
    <property type="entry name" value="NAHEXCHNGR"/>
</dbReference>
<reference evidence="17" key="2">
    <citation type="submission" date="2025-09" db="UniProtKB">
        <authorList>
            <consortium name="Ensembl"/>
        </authorList>
    </citation>
    <scope>IDENTIFICATION</scope>
</reference>
<feature type="transmembrane region" description="Helical" evidence="15">
    <location>
        <begin position="216"/>
        <end position="234"/>
    </location>
</feature>
<evidence type="ECO:0000256" key="6">
    <source>
        <dbReference type="ARBA" id="ARBA00022692"/>
    </source>
</evidence>
<accession>A0A8C6WNL3</accession>
<keyword evidence="6 13" id="KW-0812">Transmembrane</keyword>
<feature type="transmembrane region" description="Helical" evidence="15">
    <location>
        <begin position="287"/>
        <end position="313"/>
    </location>
</feature>
<keyword evidence="5" id="KW-1003">Cell membrane</keyword>
<sequence>TTSNRLIYIRKASDAMEELATEKEAEESHRQDSVNLLTFILLLTLTILTIWLFKHRRVRFLHETGLAMIYGLLVGVILRYGIPATSYHNQTPLSCSLKKGPASTLLLNVSGKFFEYSLKGEINLKDIHNVEQNDMLRKVTFDPEVFFNILLPPIIFHAGYSLKKRHFFRNLGSILTYAFIGTVVSCFVIGNLMYGVVKLMQVTGQLLDKVYYTDCLFFGAIISATDPVTVLAIFNELHADGDLYALLFGESVMNDAVAIVLSSSIVAYQPSGANTHKFDASALFKSIGVFIGIFSGSFVMGAANGVVTALISFTSFTKLHCFPLLETALFFLMSWSTFLLAEACGFTGVVAVLFCGITQAHYTHNNLSEESTKRTKQLFEVLHFLAENFIFSYMGLALFTFQNHVFSPIFIIGAFIAIFIGRALNIYPLSFLLNLGRQHKISGNFQHMMMFAGLRGAMAFALAIRDTATYARQMMFSTTLLIVFFTVWVFGGGTTPMLSWLHIRDGPGQTQKLLRVERLWVRRVGVDPDQDFQPTADSFQVLQGDGSQDQSRTKQESAWFFRLWYTFDHNYLKPILTHSGPPLTSTLPSYCGPLASCLTSPQAYEVGEPDTDSIRNDQDLTFMFGDTALTANGTSADRGRVDEGGPSWSVNGKRSASTSEEALERDLDSRDQELLSRGTRLVFPTQDQ</sequence>
<dbReference type="InterPro" id="IPR006153">
    <property type="entry name" value="Cation/H_exchanger_TM"/>
</dbReference>
<keyword evidence="12 13" id="KW-0739">Sodium transport</keyword>
<feature type="transmembrane region" description="Helical" evidence="15">
    <location>
        <begin position="470"/>
        <end position="491"/>
    </location>
</feature>
<dbReference type="Pfam" id="PF00999">
    <property type="entry name" value="Na_H_Exchanger"/>
    <property type="match status" value="1"/>
</dbReference>
<dbReference type="GO" id="GO:0098719">
    <property type="term" value="P:sodium ion import across plasma membrane"/>
    <property type="evidence" value="ECO:0007669"/>
    <property type="project" value="TreeGrafter"/>
</dbReference>
<evidence type="ECO:0000259" key="16">
    <source>
        <dbReference type="Pfam" id="PF00999"/>
    </source>
</evidence>
<name>A0A8C6WNL3_9GOBI</name>
<evidence type="ECO:0000256" key="7">
    <source>
        <dbReference type="ARBA" id="ARBA00022753"/>
    </source>
</evidence>
<dbReference type="GO" id="GO:0051453">
    <property type="term" value="P:regulation of intracellular pH"/>
    <property type="evidence" value="ECO:0007669"/>
    <property type="project" value="TreeGrafter"/>
</dbReference>
<comment type="similarity">
    <text evidence="3 13">Belongs to the monovalent cation:proton antiporter 1 (CPA1) transporter (TC 2.A.36) family.</text>
</comment>
<evidence type="ECO:0000256" key="5">
    <source>
        <dbReference type="ARBA" id="ARBA00022475"/>
    </source>
</evidence>
<evidence type="ECO:0000313" key="18">
    <source>
        <dbReference type="Proteomes" id="UP000694523"/>
    </source>
</evidence>
<dbReference type="InterPro" id="IPR002090">
    <property type="entry name" value="NHE-6/7/9"/>
</dbReference>
<protein>
    <recommendedName>
        <fullName evidence="13">Sodium/hydrogen exchanger</fullName>
    </recommendedName>
</protein>
<evidence type="ECO:0000256" key="12">
    <source>
        <dbReference type="ARBA" id="ARBA00023201"/>
    </source>
</evidence>
<feature type="transmembrane region" description="Helical" evidence="15">
    <location>
        <begin position="34"/>
        <end position="53"/>
    </location>
</feature>
<dbReference type="InterPro" id="IPR004709">
    <property type="entry name" value="NaH_exchanger"/>
</dbReference>
<dbReference type="Ensembl" id="ENSNMLT00000023028.1">
    <property type="protein sequence ID" value="ENSNMLP00000020522.1"/>
    <property type="gene ID" value="ENSNMLG00000013119.1"/>
</dbReference>
<evidence type="ECO:0000256" key="13">
    <source>
        <dbReference type="RuleBase" id="RU003722"/>
    </source>
</evidence>
<keyword evidence="4 13" id="KW-0813">Transport</keyword>
<keyword evidence="13" id="KW-0050">Antiport</keyword>